<dbReference type="InterPro" id="IPR034334">
    <property type="entry name" value="PGES2"/>
</dbReference>
<evidence type="ECO:0000256" key="9">
    <source>
        <dbReference type="ARBA" id="ARBA00022832"/>
    </source>
</evidence>
<dbReference type="Gene3D" id="1.20.1050.10">
    <property type="match status" value="1"/>
</dbReference>
<evidence type="ECO:0000256" key="12">
    <source>
        <dbReference type="ARBA" id="ARBA00023136"/>
    </source>
</evidence>
<evidence type="ECO:0000256" key="19">
    <source>
        <dbReference type="SAM" id="MobiDB-lite"/>
    </source>
</evidence>
<dbReference type="SUPFAM" id="SSF47616">
    <property type="entry name" value="GST C-terminal domain-like"/>
    <property type="match status" value="1"/>
</dbReference>
<comment type="caution">
    <text evidence="21">The sequence shown here is derived from an EMBL/GenBank/DDBJ whole genome shotgun (WGS) entry which is preliminary data.</text>
</comment>
<comment type="pathway">
    <text evidence="1">Lipid metabolism; prostaglandin biosynthesis.</text>
</comment>
<keyword evidence="7" id="KW-0643">Prostaglandin biosynthesis</keyword>
<evidence type="ECO:0000256" key="5">
    <source>
        <dbReference type="ARBA" id="ARBA00022501"/>
    </source>
</evidence>
<evidence type="ECO:0000256" key="10">
    <source>
        <dbReference type="ARBA" id="ARBA00022989"/>
    </source>
</evidence>
<sequence length="358" mass="38592">MLQASVQRLPHGLQIAVDATPLSRGETEPGSAKARSPLALLCGAAAAAAFASSARPALAETADTGAAPAPYTPEQASTSASSAYQVPAERRGLPKEVILYQYEVCPFCCKVKAFLDYHKIPYRTVEVSPLTKSELKWSAHRKVPVAVLDGEPLADSSAIISRLAAEVAPGPSGHSGVEAPSTASGKWAPWRRKGEAVAAPPDGAAAAQEEEERWRRWADERLVRLITVNIYRSMRESFQMFDYIADTGRFNLVEREATRVAGAMMMWGISGRMRKKYGITGDVRQELFAAGDEWVAALGNRSFMGGDTPNLADLAVFGVTRSVTCTDTFNELMHNTGIGPWYIRMIGVVGQSSRVSAS</sequence>
<evidence type="ECO:0000256" key="4">
    <source>
        <dbReference type="ARBA" id="ARBA00019474"/>
    </source>
</evidence>
<dbReference type="PROSITE" id="PS51354">
    <property type="entry name" value="GLUTAREDOXIN_2"/>
    <property type="match status" value="1"/>
</dbReference>
<evidence type="ECO:0000256" key="6">
    <source>
        <dbReference type="ARBA" id="ARBA00022516"/>
    </source>
</evidence>
<dbReference type="Pfam" id="PF13417">
    <property type="entry name" value="GST_N_3"/>
    <property type="match status" value="1"/>
</dbReference>
<dbReference type="InterPro" id="IPR040079">
    <property type="entry name" value="Glutathione_S-Trfase"/>
</dbReference>
<gene>
    <name evidence="21" type="ORF">WJX81_007631</name>
</gene>
<dbReference type="EMBL" id="JALJOU010000048">
    <property type="protein sequence ID" value="KAK9831003.1"/>
    <property type="molecule type" value="Genomic_DNA"/>
</dbReference>
<keyword evidence="13" id="KW-0275">Fatty acid biosynthesis</keyword>
<comment type="subcellular location">
    <subcellularLocation>
        <location evidence="18">Endomembrane system</location>
        <topology evidence="18">Single-pass membrane protein</topology>
    </subcellularLocation>
</comment>
<dbReference type="InterPro" id="IPR011767">
    <property type="entry name" value="GLR_AS"/>
</dbReference>
<feature type="domain" description="GST N-terminal" evidence="20">
    <location>
        <begin position="95"/>
        <end position="171"/>
    </location>
</feature>
<dbReference type="Gene3D" id="3.40.30.10">
    <property type="entry name" value="Glutaredoxin"/>
    <property type="match status" value="1"/>
</dbReference>
<evidence type="ECO:0000259" key="20">
    <source>
        <dbReference type="PROSITE" id="PS50404"/>
    </source>
</evidence>
<organism evidence="21 22">
    <name type="scientific">Elliptochloris bilobata</name>
    <dbReference type="NCBI Taxonomy" id="381761"/>
    <lineage>
        <taxon>Eukaryota</taxon>
        <taxon>Viridiplantae</taxon>
        <taxon>Chlorophyta</taxon>
        <taxon>core chlorophytes</taxon>
        <taxon>Trebouxiophyceae</taxon>
        <taxon>Trebouxiophyceae incertae sedis</taxon>
        <taxon>Elliptochloris clade</taxon>
        <taxon>Elliptochloris</taxon>
    </lineage>
</organism>
<evidence type="ECO:0000313" key="22">
    <source>
        <dbReference type="Proteomes" id="UP001445335"/>
    </source>
</evidence>
<dbReference type="GO" id="GO:0050220">
    <property type="term" value="F:prostaglandin-E synthase activity"/>
    <property type="evidence" value="ECO:0007669"/>
    <property type="project" value="UniProtKB-EC"/>
</dbReference>
<evidence type="ECO:0000256" key="2">
    <source>
        <dbReference type="ARBA" id="ARBA00007409"/>
    </source>
</evidence>
<evidence type="ECO:0000256" key="11">
    <source>
        <dbReference type="ARBA" id="ARBA00023098"/>
    </source>
</evidence>
<keyword evidence="9" id="KW-0276">Fatty acid metabolism</keyword>
<evidence type="ECO:0000256" key="13">
    <source>
        <dbReference type="ARBA" id="ARBA00023160"/>
    </source>
</evidence>
<accession>A0AAW1RAZ3</accession>
<dbReference type="InterPro" id="IPR036282">
    <property type="entry name" value="Glutathione-S-Trfase_C_sf"/>
</dbReference>
<protein>
    <recommendedName>
        <fullName evidence="4">Prostaglandin E synthase 2</fullName>
        <ecNumber evidence="3">5.3.99.3</ecNumber>
    </recommendedName>
    <alternativeName>
        <fullName evidence="17">Microsomal prostaglandin E synthase 2</fullName>
    </alternativeName>
</protein>
<keyword evidence="5" id="KW-0644">Prostaglandin metabolism</keyword>
<keyword evidence="14" id="KW-0413">Isomerase</keyword>
<keyword evidence="11" id="KW-0443">Lipid metabolism</keyword>
<dbReference type="InterPro" id="IPR004045">
    <property type="entry name" value="Glutathione_S-Trfase_N"/>
</dbReference>
<evidence type="ECO:0000256" key="14">
    <source>
        <dbReference type="ARBA" id="ARBA00023235"/>
    </source>
</evidence>
<name>A0AAW1RAZ3_9CHLO</name>
<dbReference type="GO" id="GO:0006633">
    <property type="term" value="P:fatty acid biosynthetic process"/>
    <property type="evidence" value="ECO:0007669"/>
    <property type="project" value="UniProtKB-KW"/>
</dbReference>
<comment type="similarity">
    <text evidence="2">Belongs to the GST superfamily.</text>
</comment>
<dbReference type="SFLD" id="SFLDG01203">
    <property type="entry name" value="Prostaglandin_E_synthase_like1"/>
    <property type="match status" value="1"/>
</dbReference>
<dbReference type="EC" id="5.3.99.3" evidence="3"/>
<evidence type="ECO:0000256" key="8">
    <source>
        <dbReference type="ARBA" id="ARBA00022692"/>
    </source>
</evidence>
<feature type="region of interest" description="Disordered" evidence="19">
    <location>
        <begin position="64"/>
        <end position="86"/>
    </location>
</feature>
<keyword evidence="8" id="KW-0812">Transmembrane</keyword>
<keyword evidence="6" id="KW-0444">Lipid biosynthesis</keyword>
<dbReference type="PROSITE" id="PS50404">
    <property type="entry name" value="GST_NTER"/>
    <property type="match status" value="1"/>
</dbReference>
<feature type="compositionally biased region" description="Polar residues" evidence="19">
    <location>
        <begin position="74"/>
        <end position="84"/>
    </location>
</feature>
<keyword evidence="22" id="KW-1185">Reference proteome</keyword>
<keyword evidence="12" id="KW-0472">Membrane</keyword>
<reference evidence="21 22" key="1">
    <citation type="journal article" date="2024" name="Nat. Commun.">
        <title>Phylogenomics reveals the evolutionary origins of lichenization in chlorophyte algae.</title>
        <authorList>
            <person name="Puginier C."/>
            <person name="Libourel C."/>
            <person name="Otte J."/>
            <person name="Skaloud P."/>
            <person name="Haon M."/>
            <person name="Grisel S."/>
            <person name="Petersen M."/>
            <person name="Berrin J.G."/>
            <person name="Delaux P.M."/>
            <person name="Dal Grande F."/>
            <person name="Keller J."/>
        </authorList>
    </citation>
    <scope>NUCLEOTIDE SEQUENCE [LARGE SCALE GENOMIC DNA]</scope>
    <source>
        <strain evidence="21 22">SAG 245.80</strain>
    </source>
</reference>
<comment type="catalytic activity">
    <reaction evidence="15">
        <text>prostaglandin H2 = (12S)-hydroxy-(5Z,8E,10E)-heptadecatrienoate + malonaldehyde</text>
        <dbReference type="Rhea" id="RHEA:48644"/>
        <dbReference type="ChEBI" id="CHEBI:57405"/>
        <dbReference type="ChEBI" id="CHEBI:90694"/>
        <dbReference type="ChEBI" id="CHEBI:566274"/>
    </reaction>
    <physiologicalReaction direction="left-to-right" evidence="15">
        <dbReference type="Rhea" id="RHEA:48645"/>
    </physiologicalReaction>
</comment>
<dbReference type="GO" id="GO:0012505">
    <property type="term" value="C:endomembrane system"/>
    <property type="evidence" value="ECO:0007669"/>
    <property type="project" value="UniProtKB-SubCell"/>
</dbReference>
<dbReference type="PANTHER" id="PTHR12782">
    <property type="entry name" value="MICROSOMAL PROSTAGLANDIN E SYNTHASE-2"/>
    <property type="match status" value="1"/>
</dbReference>
<evidence type="ECO:0000256" key="1">
    <source>
        <dbReference type="ARBA" id="ARBA00004702"/>
    </source>
</evidence>
<dbReference type="PANTHER" id="PTHR12782:SF5">
    <property type="entry name" value="PROSTAGLANDIN E SYNTHASE 2"/>
    <property type="match status" value="1"/>
</dbReference>
<dbReference type="SUPFAM" id="SSF52833">
    <property type="entry name" value="Thioredoxin-like"/>
    <property type="match status" value="1"/>
</dbReference>
<keyword evidence="10" id="KW-1133">Transmembrane helix</keyword>
<dbReference type="SFLD" id="SFLDG01182">
    <property type="entry name" value="Prostaglandin_E_synthase_like"/>
    <property type="match status" value="1"/>
</dbReference>
<dbReference type="GO" id="GO:0005739">
    <property type="term" value="C:mitochondrion"/>
    <property type="evidence" value="ECO:0007669"/>
    <property type="project" value="TreeGrafter"/>
</dbReference>
<dbReference type="InterPro" id="IPR036249">
    <property type="entry name" value="Thioredoxin-like_sf"/>
</dbReference>
<dbReference type="PROSITE" id="PS00195">
    <property type="entry name" value="GLUTAREDOXIN_1"/>
    <property type="match status" value="1"/>
</dbReference>
<evidence type="ECO:0000256" key="18">
    <source>
        <dbReference type="ARBA" id="ARBA00037847"/>
    </source>
</evidence>
<dbReference type="AlphaFoldDB" id="A0AAW1RAZ3"/>
<evidence type="ECO:0000256" key="3">
    <source>
        <dbReference type="ARBA" id="ARBA00012203"/>
    </source>
</evidence>
<evidence type="ECO:0000256" key="7">
    <source>
        <dbReference type="ARBA" id="ARBA00022585"/>
    </source>
</evidence>
<evidence type="ECO:0000256" key="15">
    <source>
        <dbReference type="ARBA" id="ARBA00023930"/>
    </source>
</evidence>
<evidence type="ECO:0000313" key="21">
    <source>
        <dbReference type="EMBL" id="KAK9831003.1"/>
    </source>
</evidence>
<comment type="catalytic activity">
    <reaction evidence="16">
        <text>prostaglandin H2 = prostaglandin E2</text>
        <dbReference type="Rhea" id="RHEA:12893"/>
        <dbReference type="ChEBI" id="CHEBI:57405"/>
        <dbReference type="ChEBI" id="CHEBI:606564"/>
        <dbReference type="EC" id="5.3.99.3"/>
    </reaction>
    <physiologicalReaction direction="left-to-right" evidence="16">
        <dbReference type="Rhea" id="RHEA:12894"/>
    </physiologicalReaction>
</comment>
<dbReference type="CDD" id="cd03197">
    <property type="entry name" value="GST_C_mPGES2"/>
    <property type="match status" value="1"/>
</dbReference>
<dbReference type="Proteomes" id="UP001445335">
    <property type="component" value="Unassembled WGS sequence"/>
</dbReference>
<dbReference type="InterPro" id="IPR034335">
    <property type="entry name" value="PGES2_C"/>
</dbReference>
<evidence type="ECO:0000256" key="17">
    <source>
        <dbReference type="ARBA" id="ARBA00031041"/>
    </source>
</evidence>
<dbReference type="SFLD" id="SFLDS00019">
    <property type="entry name" value="Glutathione_Transferase_(cytos"/>
    <property type="match status" value="1"/>
</dbReference>
<proteinExistence type="inferred from homology"/>
<evidence type="ECO:0000256" key="16">
    <source>
        <dbReference type="ARBA" id="ARBA00023931"/>
    </source>
</evidence>